<dbReference type="Proteomes" id="UP000016648">
    <property type="component" value="Unassembled WGS sequence"/>
</dbReference>
<keyword evidence="3" id="KW-1185">Reference proteome</keyword>
<dbReference type="EMBL" id="AWEY01000020">
    <property type="protein sequence ID" value="ERK39419.1"/>
    <property type="molecule type" value="Genomic_DNA"/>
</dbReference>
<sequence length="71" mass="7938">MKGAPSRRQMAESKGISPCAKCFIKNLSAKIGVMLITLNPDREKTLAAQAYRKRRPMSLPKQPFHPTKAQL</sequence>
<name>U2P6T4_9BACT</name>
<dbReference type="PATRIC" id="fig|1115809.3.peg.1205"/>
<evidence type="ECO:0000313" key="3">
    <source>
        <dbReference type="Proteomes" id="UP000016648"/>
    </source>
</evidence>
<evidence type="ECO:0000313" key="2">
    <source>
        <dbReference type="EMBL" id="ERK39419.1"/>
    </source>
</evidence>
<accession>U2P6T4</accession>
<evidence type="ECO:0000256" key="1">
    <source>
        <dbReference type="SAM" id="MobiDB-lite"/>
    </source>
</evidence>
<feature type="region of interest" description="Disordered" evidence="1">
    <location>
        <begin position="51"/>
        <end position="71"/>
    </location>
</feature>
<gene>
    <name evidence="2" type="ORF">HMPREF9135_1652</name>
</gene>
<organism evidence="2 3">
    <name type="scientific">Segatella baroniae F0067</name>
    <dbReference type="NCBI Taxonomy" id="1115809"/>
    <lineage>
        <taxon>Bacteria</taxon>
        <taxon>Pseudomonadati</taxon>
        <taxon>Bacteroidota</taxon>
        <taxon>Bacteroidia</taxon>
        <taxon>Bacteroidales</taxon>
        <taxon>Prevotellaceae</taxon>
        <taxon>Segatella</taxon>
    </lineage>
</organism>
<comment type="caution">
    <text evidence="2">The sequence shown here is derived from an EMBL/GenBank/DDBJ whole genome shotgun (WGS) entry which is preliminary data.</text>
</comment>
<protein>
    <submittedName>
        <fullName evidence="2">Uncharacterized protein</fullName>
    </submittedName>
</protein>
<dbReference type="AlphaFoldDB" id="U2P6T4"/>
<reference evidence="2 3" key="1">
    <citation type="submission" date="2013-08" db="EMBL/GenBank/DDBJ databases">
        <authorList>
            <person name="Durkin A.S."/>
            <person name="Haft D.R."/>
            <person name="McCorrison J."/>
            <person name="Torralba M."/>
            <person name="Gillis M."/>
            <person name="Haft D.H."/>
            <person name="Methe B."/>
            <person name="Sutton G."/>
            <person name="Nelson K.E."/>
        </authorList>
    </citation>
    <scope>NUCLEOTIDE SEQUENCE [LARGE SCALE GENOMIC DNA]</scope>
    <source>
        <strain evidence="2 3">F0067</strain>
    </source>
</reference>
<proteinExistence type="predicted"/>